<keyword evidence="4 6" id="KW-1133">Transmembrane helix</keyword>
<evidence type="ECO:0000313" key="8">
    <source>
        <dbReference type="Proteomes" id="UP001202134"/>
    </source>
</evidence>
<dbReference type="PANTHER" id="PTHR23427:SF2">
    <property type="entry name" value="SURFEIT LOCUS PROTEIN 1"/>
    <property type="match status" value="1"/>
</dbReference>
<comment type="subcellular location">
    <subcellularLocation>
        <location evidence="6">Cell membrane</location>
        <topology evidence="6">Multi-pass membrane protein</topology>
    </subcellularLocation>
    <subcellularLocation>
        <location evidence="1">Membrane</location>
    </subcellularLocation>
</comment>
<accession>A0ABT0KUP9</accession>
<proteinExistence type="inferred from homology"/>
<dbReference type="Proteomes" id="UP001202134">
    <property type="component" value="Unassembled WGS sequence"/>
</dbReference>
<comment type="similarity">
    <text evidence="2 6">Belongs to the SURF1 family.</text>
</comment>
<feature type="transmembrane region" description="Helical" evidence="6">
    <location>
        <begin position="245"/>
        <end position="264"/>
    </location>
</feature>
<dbReference type="RefSeq" id="WP_248956605.1">
    <property type="nucleotide sequence ID" value="NZ_JAKIKU010000011.1"/>
</dbReference>
<dbReference type="CDD" id="cd06662">
    <property type="entry name" value="SURF1"/>
    <property type="match status" value="1"/>
</dbReference>
<dbReference type="EMBL" id="JAKIKU010000011">
    <property type="protein sequence ID" value="MCL1047105.1"/>
    <property type="molecule type" value="Genomic_DNA"/>
</dbReference>
<keyword evidence="8" id="KW-1185">Reference proteome</keyword>
<evidence type="ECO:0000256" key="3">
    <source>
        <dbReference type="ARBA" id="ARBA00022692"/>
    </source>
</evidence>
<sequence>MGSPLRVWRLSTGLLLLVTVSVFCILVKLGVWQLDRAEQKTAWQATLSARQAASELSFDQLLAFGADERLSGYRLSVNATPVNQQILLLDNQVFEGRVGYLAYQVFQVDHAGANTNVVTGTNTGAITIDNAEAVKKDLPWLMVELGFVAANIDRRILPDITPVPLSAISLTGRVYQKQINPLSHQLHAEDGKVMRFQNLNLAALAEKIGHPLAPVVLQPDSIPNIALPNPWTPIPLSAQKHQGYALQWFTMAAVFLSLMLWIGWKHLIKATPKNSTHATNTKTTSKTSENE</sequence>
<keyword evidence="3 6" id="KW-0812">Transmembrane</keyword>
<comment type="caution">
    <text evidence="7">The sequence shown here is derived from an EMBL/GenBank/DDBJ whole genome shotgun (WGS) entry which is preliminary data.</text>
</comment>
<keyword evidence="6" id="KW-1003">Cell membrane</keyword>
<name>A0ABT0KUP9_9GAMM</name>
<dbReference type="InterPro" id="IPR045214">
    <property type="entry name" value="Surf1/Surf4"/>
</dbReference>
<evidence type="ECO:0000256" key="6">
    <source>
        <dbReference type="RuleBase" id="RU363076"/>
    </source>
</evidence>
<organism evidence="7 8">
    <name type="scientific">Shewanella electrodiphila</name>
    <dbReference type="NCBI Taxonomy" id="934143"/>
    <lineage>
        <taxon>Bacteria</taxon>
        <taxon>Pseudomonadati</taxon>
        <taxon>Pseudomonadota</taxon>
        <taxon>Gammaproteobacteria</taxon>
        <taxon>Alteromonadales</taxon>
        <taxon>Shewanellaceae</taxon>
        <taxon>Shewanella</taxon>
    </lineage>
</organism>
<keyword evidence="5 6" id="KW-0472">Membrane</keyword>
<reference evidence="7 8" key="1">
    <citation type="submission" date="2022-01" db="EMBL/GenBank/DDBJ databases">
        <title>Whole genome-based taxonomy of the Shewanellaceae.</title>
        <authorList>
            <person name="Martin-Rodriguez A.J."/>
        </authorList>
    </citation>
    <scope>NUCLEOTIDE SEQUENCE [LARGE SCALE GENOMIC DNA]</scope>
    <source>
        <strain evidence="7 8">DSM 24955</strain>
    </source>
</reference>
<dbReference type="PROSITE" id="PS50895">
    <property type="entry name" value="SURF1"/>
    <property type="match status" value="1"/>
</dbReference>
<evidence type="ECO:0000256" key="2">
    <source>
        <dbReference type="ARBA" id="ARBA00007165"/>
    </source>
</evidence>
<gene>
    <name evidence="7" type="ORF">L2737_17540</name>
</gene>
<evidence type="ECO:0000256" key="1">
    <source>
        <dbReference type="ARBA" id="ARBA00004370"/>
    </source>
</evidence>
<dbReference type="InterPro" id="IPR002994">
    <property type="entry name" value="Surf1/Shy1"/>
</dbReference>
<dbReference type="PANTHER" id="PTHR23427">
    <property type="entry name" value="SURFEIT LOCUS PROTEIN"/>
    <property type="match status" value="1"/>
</dbReference>
<protein>
    <recommendedName>
        <fullName evidence="6">SURF1-like protein</fullName>
    </recommendedName>
</protein>
<evidence type="ECO:0000256" key="5">
    <source>
        <dbReference type="ARBA" id="ARBA00023136"/>
    </source>
</evidence>
<evidence type="ECO:0000256" key="4">
    <source>
        <dbReference type="ARBA" id="ARBA00022989"/>
    </source>
</evidence>
<evidence type="ECO:0000313" key="7">
    <source>
        <dbReference type="EMBL" id="MCL1047105.1"/>
    </source>
</evidence>
<dbReference type="Pfam" id="PF02104">
    <property type="entry name" value="SURF1"/>
    <property type="match status" value="1"/>
</dbReference>
<comment type="caution">
    <text evidence="6">Lacks conserved residue(s) required for the propagation of feature annotation.</text>
</comment>